<dbReference type="Proteomes" id="UP000198956">
    <property type="component" value="Unassembled WGS sequence"/>
</dbReference>
<reference evidence="1 2" key="1">
    <citation type="submission" date="2016-10" db="EMBL/GenBank/DDBJ databases">
        <authorList>
            <person name="de Groot N.N."/>
        </authorList>
    </citation>
    <scope>NUCLEOTIDE SEQUENCE [LARGE SCALE GENOMIC DNA]</scope>
    <source>
        <strain evidence="1 2">L 420-91</strain>
    </source>
</reference>
<sequence length="136" mass="15847">MGKSSLILTFYIFHSGALKSRAPNVPEEFFSHFARGVFDGDAYFKTGADVVVMRPGSRVLSKRLMDKLEELGAVAELDTKEDVYRITITGIDSLRVFYDWLYKDARGVYISTKREQFTKRFDYDFWKKQQPKKYGF</sequence>
<proteinExistence type="predicted"/>
<dbReference type="InterPro" id="IPR027434">
    <property type="entry name" value="Homing_endonucl"/>
</dbReference>
<evidence type="ECO:0000313" key="2">
    <source>
        <dbReference type="Proteomes" id="UP000198956"/>
    </source>
</evidence>
<dbReference type="SUPFAM" id="SSF55608">
    <property type="entry name" value="Homing endonucleases"/>
    <property type="match status" value="1"/>
</dbReference>
<dbReference type="EMBL" id="FNDE01000010">
    <property type="protein sequence ID" value="SDH07925.1"/>
    <property type="molecule type" value="Genomic_DNA"/>
</dbReference>
<dbReference type="Gene3D" id="3.10.28.10">
    <property type="entry name" value="Homing endonucleases"/>
    <property type="match status" value="1"/>
</dbReference>
<dbReference type="AlphaFoldDB" id="A0A1G7ZH40"/>
<accession>A0A1G7ZH40</accession>
<organism evidence="1 2">
    <name type="scientific">Aneurinibacillus thermoaerophilus</name>
    <dbReference type="NCBI Taxonomy" id="143495"/>
    <lineage>
        <taxon>Bacteria</taxon>
        <taxon>Bacillati</taxon>
        <taxon>Bacillota</taxon>
        <taxon>Bacilli</taxon>
        <taxon>Bacillales</taxon>
        <taxon>Paenibacillaceae</taxon>
        <taxon>Aneurinibacillus group</taxon>
        <taxon>Aneurinibacillus</taxon>
    </lineage>
</organism>
<name>A0A1G7ZH40_ANETH</name>
<protein>
    <submittedName>
        <fullName evidence="1">LAGLIDADG-like domain-containing protein</fullName>
    </submittedName>
</protein>
<evidence type="ECO:0000313" key="1">
    <source>
        <dbReference type="EMBL" id="SDH07925.1"/>
    </source>
</evidence>
<gene>
    <name evidence="1" type="ORF">SAMN04489735_101095</name>
</gene>